<proteinExistence type="predicted"/>
<name>A0AAW2WX27_9LAMI</name>
<dbReference type="InterPro" id="IPR053134">
    <property type="entry name" value="RNA-dir_DNA_polymerase"/>
</dbReference>
<evidence type="ECO:0000313" key="3">
    <source>
        <dbReference type="EMBL" id="KAL0444521.1"/>
    </source>
</evidence>
<evidence type="ECO:0000256" key="1">
    <source>
        <dbReference type="SAM" id="MobiDB-lite"/>
    </source>
</evidence>
<feature type="compositionally biased region" description="Basic and acidic residues" evidence="1">
    <location>
        <begin position="1"/>
        <end position="22"/>
    </location>
</feature>
<dbReference type="PANTHER" id="PTHR24559">
    <property type="entry name" value="TRANSPOSON TY3-I GAG-POL POLYPROTEIN"/>
    <property type="match status" value="1"/>
</dbReference>
<reference evidence="3" key="1">
    <citation type="submission" date="2020-06" db="EMBL/GenBank/DDBJ databases">
        <authorList>
            <person name="Li T."/>
            <person name="Hu X."/>
            <person name="Zhang T."/>
            <person name="Song X."/>
            <person name="Zhang H."/>
            <person name="Dai N."/>
            <person name="Sheng W."/>
            <person name="Hou X."/>
            <person name="Wei L."/>
        </authorList>
    </citation>
    <scope>NUCLEOTIDE SEQUENCE</scope>
    <source>
        <strain evidence="3">KEN1</strain>
        <tissue evidence="3">Leaf</tissue>
    </source>
</reference>
<accession>A0AAW2WX27</accession>
<dbReference type="CDD" id="cd01647">
    <property type="entry name" value="RT_LTR"/>
    <property type="match status" value="1"/>
</dbReference>
<dbReference type="CDD" id="cd00303">
    <property type="entry name" value="retropepsin_like"/>
    <property type="match status" value="1"/>
</dbReference>
<dbReference type="InterPro" id="IPR043128">
    <property type="entry name" value="Rev_trsase/Diguanyl_cyclase"/>
</dbReference>
<feature type="region of interest" description="Disordered" evidence="1">
    <location>
        <begin position="1"/>
        <end position="29"/>
    </location>
</feature>
<reference evidence="3" key="2">
    <citation type="journal article" date="2024" name="Plant">
        <title>Genomic evolution and insights into agronomic trait innovations of Sesamum species.</title>
        <authorList>
            <person name="Miao H."/>
            <person name="Wang L."/>
            <person name="Qu L."/>
            <person name="Liu H."/>
            <person name="Sun Y."/>
            <person name="Le M."/>
            <person name="Wang Q."/>
            <person name="Wei S."/>
            <person name="Zheng Y."/>
            <person name="Lin W."/>
            <person name="Duan Y."/>
            <person name="Cao H."/>
            <person name="Xiong S."/>
            <person name="Wang X."/>
            <person name="Wei L."/>
            <person name="Li C."/>
            <person name="Ma Q."/>
            <person name="Ju M."/>
            <person name="Zhao R."/>
            <person name="Li G."/>
            <person name="Mu C."/>
            <person name="Tian Q."/>
            <person name="Mei H."/>
            <person name="Zhang T."/>
            <person name="Gao T."/>
            <person name="Zhang H."/>
        </authorList>
    </citation>
    <scope>NUCLEOTIDE SEQUENCE</scope>
    <source>
        <strain evidence="3">KEN1</strain>
    </source>
</reference>
<organism evidence="3">
    <name type="scientific">Sesamum latifolium</name>
    <dbReference type="NCBI Taxonomy" id="2727402"/>
    <lineage>
        <taxon>Eukaryota</taxon>
        <taxon>Viridiplantae</taxon>
        <taxon>Streptophyta</taxon>
        <taxon>Embryophyta</taxon>
        <taxon>Tracheophyta</taxon>
        <taxon>Spermatophyta</taxon>
        <taxon>Magnoliopsida</taxon>
        <taxon>eudicotyledons</taxon>
        <taxon>Gunneridae</taxon>
        <taxon>Pentapetalae</taxon>
        <taxon>asterids</taxon>
        <taxon>lamiids</taxon>
        <taxon>Lamiales</taxon>
        <taxon>Pedaliaceae</taxon>
        <taxon>Sesamum</taxon>
    </lineage>
</organism>
<sequence>MQKAEHPDEDSRMREHKNKGTSEEEASLDNVPAKGIIHMIVGGFADGDSGRARRAHARAARIVMEIDNKAPAGGPMTHFDSGSSADVLFYRVYQEIELGDVPLEPVNTSPYGFAGEVVHPLEQISLPLPWGPSQPGRTRMAHFLVVDMPSTYNLILGRHALNTFQAVVSTYHMKLKFPVGDSVGKVKCDQHTSQKCYVEAIKSSSNKMEVDLPNKESNKNFSRQEDQRGAVPTGVQLAEELLSIQLNADVFAWIASDLIGINPSITVHSLNVDPTFPPIKQKKRHFKAENNDKIIQEEVYHQIMLNPDDQKRVDFITSGEIYCYVVMSFGLKNVGATYQRLVDRMFREKLGRNMEVYVDDMLVKSKQTDQYLVDLVEIFDTLRKFHMKLNPTKCAFGVRSGKFLGYMVTEKGVEVNSEKIRAIKEMKPPANLNEDEDCQQVFQDLKAYPAQLHLLTKPTLGETLYIYLAASQQVVSSVLIKEKEGLQKLIYDVRKASGPYGYSPSVYRLPSPGLGLGHGIGRFPSWTRHLCLFLETVLCELLDIGTSYPIRATTVATASPSTTHLQAHRRYLCHVMTGDGSSSWNSPSSLHTPTAPDKAYDDHIRDTVISRTNPGYSHRVHVTTVIPQVQGLLPYYRSGTRVIPISLQGFHMTIPASQFSRVDT</sequence>
<dbReference type="Gene3D" id="3.30.70.270">
    <property type="match status" value="1"/>
</dbReference>
<comment type="caution">
    <text evidence="3">The sequence shown here is derived from an EMBL/GenBank/DDBJ whole genome shotgun (WGS) entry which is preliminary data.</text>
</comment>
<gene>
    <name evidence="3" type="ORF">Slati_2174800</name>
</gene>
<protein>
    <submittedName>
        <fullName evidence="3">Retrovirus-related Pol polyprotein from transposon opus</fullName>
    </submittedName>
</protein>
<dbReference type="Pfam" id="PF00078">
    <property type="entry name" value="RVT_1"/>
    <property type="match status" value="1"/>
</dbReference>
<dbReference type="SUPFAM" id="SSF56672">
    <property type="entry name" value="DNA/RNA polymerases"/>
    <property type="match status" value="1"/>
</dbReference>
<dbReference type="InterPro" id="IPR043502">
    <property type="entry name" value="DNA/RNA_pol_sf"/>
</dbReference>
<dbReference type="AlphaFoldDB" id="A0AAW2WX27"/>
<dbReference type="Gene3D" id="2.40.70.10">
    <property type="entry name" value="Acid Proteases"/>
    <property type="match status" value="1"/>
</dbReference>
<dbReference type="Gene3D" id="3.10.10.10">
    <property type="entry name" value="HIV Type 1 Reverse Transcriptase, subunit A, domain 1"/>
    <property type="match status" value="1"/>
</dbReference>
<dbReference type="InterPro" id="IPR021109">
    <property type="entry name" value="Peptidase_aspartic_dom_sf"/>
</dbReference>
<feature type="domain" description="Reverse transcriptase" evidence="2">
    <location>
        <begin position="297"/>
        <end position="407"/>
    </location>
</feature>
<evidence type="ECO:0000259" key="2">
    <source>
        <dbReference type="Pfam" id="PF00078"/>
    </source>
</evidence>
<dbReference type="EMBL" id="JACGWN010000007">
    <property type="protein sequence ID" value="KAL0444521.1"/>
    <property type="molecule type" value="Genomic_DNA"/>
</dbReference>
<dbReference type="PANTHER" id="PTHR24559:SF444">
    <property type="entry name" value="REVERSE TRANSCRIPTASE DOMAIN-CONTAINING PROTEIN"/>
    <property type="match status" value="1"/>
</dbReference>
<dbReference type="InterPro" id="IPR000477">
    <property type="entry name" value="RT_dom"/>
</dbReference>